<protein>
    <submittedName>
        <fullName evidence="1">BHLH domain-containing protein</fullName>
    </submittedName>
</protein>
<accession>A0A183EIX8</accession>
<organism evidence="1">
    <name type="scientific">Gongylonema pulchrum</name>
    <dbReference type="NCBI Taxonomy" id="637853"/>
    <lineage>
        <taxon>Eukaryota</taxon>
        <taxon>Metazoa</taxon>
        <taxon>Ecdysozoa</taxon>
        <taxon>Nematoda</taxon>
        <taxon>Chromadorea</taxon>
        <taxon>Rhabditida</taxon>
        <taxon>Spirurina</taxon>
        <taxon>Spiruromorpha</taxon>
        <taxon>Spiruroidea</taxon>
        <taxon>Gongylonematidae</taxon>
        <taxon>Gongylonema</taxon>
    </lineage>
</organism>
<dbReference type="AlphaFoldDB" id="A0A183EIX8"/>
<dbReference type="WBParaSite" id="GPUH_0002094401-mRNA-1">
    <property type="protein sequence ID" value="GPUH_0002094401-mRNA-1"/>
    <property type="gene ID" value="GPUH_0002094401"/>
</dbReference>
<reference evidence="1" key="1">
    <citation type="submission" date="2016-06" db="UniProtKB">
        <authorList>
            <consortium name="WormBaseParasite"/>
        </authorList>
    </citation>
    <scope>IDENTIFICATION</scope>
</reference>
<proteinExistence type="predicted"/>
<sequence>LPCARKKDKYTKDYCLRKLREIEKQIASYNALSDNKIATIHMSSSGEMKMYGSKFIVNACLHSSISRNLEKEYSERREFKEEDTDDEVKYHAFSSALPFCPSAVCFCYSTQSSLLPSEMKAHSIVDLERDILKYAYNHYAYFMEYHFGIRDPGSGEGLQGEEDRLRVKSRSQQSIGIQSESAVLRIRYERMSEDFRMIMDAVNRMQNHSTCRAMVLLVDERNKWSVAGDKTLIAALVNSNIPQCVPEAASFDFDNVIFLFF</sequence>
<name>A0A183EIX8_9BILA</name>
<evidence type="ECO:0000313" key="1">
    <source>
        <dbReference type="WBParaSite" id="GPUH_0002094401-mRNA-1"/>
    </source>
</evidence>